<dbReference type="SUPFAM" id="SSF46785">
    <property type="entry name" value="Winged helix' DNA-binding domain"/>
    <property type="match status" value="1"/>
</dbReference>
<dbReference type="PANTHER" id="PTHR30427">
    <property type="entry name" value="TRANSCRIPTIONAL ACTIVATOR PROTEIN LYSR"/>
    <property type="match status" value="1"/>
</dbReference>
<dbReference type="PANTHER" id="PTHR30427:SF1">
    <property type="entry name" value="TRANSCRIPTIONAL ACTIVATOR PROTEIN LYSR"/>
    <property type="match status" value="1"/>
</dbReference>
<dbReference type="Proteomes" id="UP000321638">
    <property type="component" value="Unassembled WGS sequence"/>
</dbReference>
<gene>
    <name evidence="6" type="ORF">FHP25_22215</name>
</gene>
<dbReference type="RefSeq" id="WP_147849170.1">
    <property type="nucleotide sequence ID" value="NZ_VDUZ01000027.1"/>
</dbReference>
<dbReference type="GO" id="GO:0010628">
    <property type="term" value="P:positive regulation of gene expression"/>
    <property type="evidence" value="ECO:0007669"/>
    <property type="project" value="TreeGrafter"/>
</dbReference>
<proteinExistence type="inferred from homology"/>
<reference evidence="6 7" key="1">
    <citation type="submission" date="2019-06" db="EMBL/GenBank/DDBJ databases">
        <title>New taxonomy in bacterial strain CC-CFT640, isolated from vineyard.</title>
        <authorList>
            <person name="Lin S.-Y."/>
            <person name="Tsai C.-F."/>
            <person name="Young C.-C."/>
        </authorList>
    </citation>
    <scope>NUCLEOTIDE SEQUENCE [LARGE SCALE GENOMIC DNA]</scope>
    <source>
        <strain evidence="6 7">CC-CFT640</strain>
    </source>
</reference>
<feature type="domain" description="HTH lysR-type" evidence="5">
    <location>
        <begin position="1"/>
        <end position="58"/>
    </location>
</feature>
<dbReference type="Pfam" id="PF00126">
    <property type="entry name" value="HTH_1"/>
    <property type="match status" value="1"/>
</dbReference>
<evidence type="ECO:0000313" key="6">
    <source>
        <dbReference type="EMBL" id="TXL73150.1"/>
    </source>
</evidence>
<dbReference type="GO" id="GO:0009089">
    <property type="term" value="P:lysine biosynthetic process via diaminopimelate"/>
    <property type="evidence" value="ECO:0007669"/>
    <property type="project" value="TreeGrafter"/>
</dbReference>
<name>A0A5C8PIT9_9HYPH</name>
<organism evidence="6 7">
    <name type="scientific">Vineibacter terrae</name>
    <dbReference type="NCBI Taxonomy" id="2586908"/>
    <lineage>
        <taxon>Bacteria</taxon>
        <taxon>Pseudomonadati</taxon>
        <taxon>Pseudomonadota</taxon>
        <taxon>Alphaproteobacteria</taxon>
        <taxon>Hyphomicrobiales</taxon>
        <taxon>Vineibacter</taxon>
    </lineage>
</organism>
<dbReference type="Gene3D" id="3.40.190.290">
    <property type="match status" value="1"/>
</dbReference>
<evidence type="ECO:0000256" key="2">
    <source>
        <dbReference type="ARBA" id="ARBA00023015"/>
    </source>
</evidence>
<keyword evidence="7" id="KW-1185">Reference proteome</keyword>
<dbReference type="Pfam" id="PF03466">
    <property type="entry name" value="LysR_substrate"/>
    <property type="match status" value="1"/>
</dbReference>
<keyword evidence="4" id="KW-0804">Transcription</keyword>
<comment type="similarity">
    <text evidence="1">Belongs to the LysR transcriptional regulatory family.</text>
</comment>
<dbReference type="InterPro" id="IPR036390">
    <property type="entry name" value="WH_DNA-bd_sf"/>
</dbReference>
<accession>A0A5C8PIT9</accession>
<evidence type="ECO:0000256" key="1">
    <source>
        <dbReference type="ARBA" id="ARBA00009437"/>
    </source>
</evidence>
<protein>
    <submittedName>
        <fullName evidence="6">LysR family transcriptional regulator</fullName>
    </submittedName>
</protein>
<dbReference type="SUPFAM" id="SSF53850">
    <property type="entry name" value="Periplasmic binding protein-like II"/>
    <property type="match status" value="1"/>
</dbReference>
<keyword evidence="2" id="KW-0805">Transcription regulation</keyword>
<dbReference type="InterPro" id="IPR005119">
    <property type="entry name" value="LysR_subst-bd"/>
</dbReference>
<evidence type="ECO:0000259" key="5">
    <source>
        <dbReference type="PROSITE" id="PS50931"/>
    </source>
</evidence>
<dbReference type="OrthoDB" id="9806538at2"/>
<evidence type="ECO:0000313" key="7">
    <source>
        <dbReference type="Proteomes" id="UP000321638"/>
    </source>
</evidence>
<dbReference type="InterPro" id="IPR000847">
    <property type="entry name" value="LysR_HTH_N"/>
</dbReference>
<dbReference type="Gene3D" id="1.10.10.10">
    <property type="entry name" value="Winged helix-like DNA-binding domain superfamily/Winged helix DNA-binding domain"/>
    <property type="match status" value="1"/>
</dbReference>
<dbReference type="GO" id="GO:0043565">
    <property type="term" value="F:sequence-specific DNA binding"/>
    <property type="evidence" value="ECO:0007669"/>
    <property type="project" value="TreeGrafter"/>
</dbReference>
<dbReference type="InterPro" id="IPR036388">
    <property type="entry name" value="WH-like_DNA-bd_sf"/>
</dbReference>
<evidence type="ECO:0000256" key="4">
    <source>
        <dbReference type="ARBA" id="ARBA00023163"/>
    </source>
</evidence>
<dbReference type="AlphaFoldDB" id="A0A5C8PIT9"/>
<dbReference type="EMBL" id="VDUZ01000027">
    <property type="protein sequence ID" value="TXL73150.1"/>
    <property type="molecule type" value="Genomic_DNA"/>
</dbReference>
<keyword evidence="3" id="KW-0238">DNA-binding</keyword>
<dbReference type="PROSITE" id="PS50931">
    <property type="entry name" value="HTH_LYSR"/>
    <property type="match status" value="1"/>
</dbReference>
<sequence length="288" mass="31253">MNLRQIEAFRAVMTAGTVRGAAELLRISEPAVSKLLALAERRAGIRLFDRVKGRLVPTPEARALHREVGFLWQRVERVRDTLQALANPTSSSLSLSVSPSLVRLVPPVVNELYAQIPALNCRVTVTAPSELVAEVAEGGTDIGIALAPPAHPGLIEVARYQCGLVCVMPAGHKLARRRVVRKADLDSHRLITIERTSGVLEQAFAGLEVSMELRSGPIACWFVQAGVGVALVDAATMAGESDASLVARPFQPSPAIEVLVLRHAARPLSRTAERFCRLFDAMWKKRLP</sequence>
<evidence type="ECO:0000256" key="3">
    <source>
        <dbReference type="ARBA" id="ARBA00023125"/>
    </source>
</evidence>
<comment type="caution">
    <text evidence="6">The sequence shown here is derived from an EMBL/GenBank/DDBJ whole genome shotgun (WGS) entry which is preliminary data.</text>
</comment>
<dbReference type="GO" id="GO:0003700">
    <property type="term" value="F:DNA-binding transcription factor activity"/>
    <property type="evidence" value="ECO:0007669"/>
    <property type="project" value="InterPro"/>
</dbReference>